<evidence type="ECO:0000313" key="2">
    <source>
        <dbReference type="EMBL" id="KAF0972390.1"/>
    </source>
</evidence>
<dbReference type="AlphaFoldDB" id="A0A6A5BE90"/>
<keyword evidence="1" id="KW-1133">Transmembrane helix</keyword>
<dbReference type="Proteomes" id="UP000444721">
    <property type="component" value="Unassembled WGS sequence"/>
</dbReference>
<accession>A0A6A5BE90</accession>
<dbReference type="VEuPathDB" id="AmoebaDB:FDP41_009293"/>
<evidence type="ECO:0000313" key="3">
    <source>
        <dbReference type="Proteomes" id="UP000444721"/>
    </source>
</evidence>
<proteinExistence type="predicted"/>
<gene>
    <name evidence="2" type="ORF">FDP41_009293</name>
</gene>
<sequence length="109" mass="11767">MQTSPSALPSSSSRTTSSLLNSRDYKFPKHAHLLLVCALFIILICIVYMIAQWLIAVNTAATSAGSHVLPNSGDDSSHNILVNHEHFRQSIISGNNNPTTPPTTITSSH</sequence>
<dbReference type="EMBL" id="VFQX01000068">
    <property type="protein sequence ID" value="KAF0972390.1"/>
    <property type="molecule type" value="Genomic_DNA"/>
</dbReference>
<feature type="transmembrane region" description="Helical" evidence="1">
    <location>
        <begin position="33"/>
        <end position="55"/>
    </location>
</feature>
<keyword evidence="3" id="KW-1185">Reference proteome</keyword>
<keyword evidence="1" id="KW-0812">Transmembrane</keyword>
<name>A0A6A5BE90_NAEFO</name>
<reference evidence="2 3" key="1">
    <citation type="journal article" date="2019" name="Sci. Rep.">
        <title>Nanopore sequencing improves the draft genome of the human pathogenic amoeba Naegleria fowleri.</title>
        <authorList>
            <person name="Liechti N."/>
            <person name="Schurch N."/>
            <person name="Bruggmann R."/>
            <person name="Wittwer M."/>
        </authorList>
    </citation>
    <scope>NUCLEOTIDE SEQUENCE [LARGE SCALE GENOMIC DNA]</scope>
    <source>
        <strain evidence="2 3">ATCC 30894</strain>
    </source>
</reference>
<keyword evidence="1" id="KW-0472">Membrane</keyword>
<evidence type="ECO:0000256" key="1">
    <source>
        <dbReference type="SAM" id="Phobius"/>
    </source>
</evidence>
<organism evidence="2 3">
    <name type="scientific">Naegleria fowleri</name>
    <name type="common">Brain eating amoeba</name>
    <dbReference type="NCBI Taxonomy" id="5763"/>
    <lineage>
        <taxon>Eukaryota</taxon>
        <taxon>Discoba</taxon>
        <taxon>Heterolobosea</taxon>
        <taxon>Tetramitia</taxon>
        <taxon>Eutetramitia</taxon>
        <taxon>Vahlkampfiidae</taxon>
        <taxon>Naegleria</taxon>
    </lineage>
</organism>
<dbReference type="GeneID" id="68116510"/>
<protein>
    <submittedName>
        <fullName evidence="2">Uncharacterized protein</fullName>
    </submittedName>
</protein>
<comment type="caution">
    <text evidence="2">The sequence shown here is derived from an EMBL/GenBank/DDBJ whole genome shotgun (WGS) entry which is preliminary data.</text>
</comment>
<dbReference type="RefSeq" id="XP_044557105.1">
    <property type="nucleotide sequence ID" value="XM_044713236.1"/>
</dbReference>
<dbReference type="VEuPathDB" id="AmoebaDB:NF0048560"/>